<evidence type="ECO:0000313" key="1">
    <source>
        <dbReference type="EMBL" id="KAH7857436.1"/>
    </source>
</evidence>
<reference evidence="1 2" key="1">
    <citation type="journal article" date="2021" name="Hortic Res">
        <title>High-quality reference genome and annotation aids understanding of berry development for evergreen blueberry (Vaccinium darrowii).</title>
        <authorList>
            <person name="Yu J."/>
            <person name="Hulse-Kemp A.M."/>
            <person name="Babiker E."/>
            <person name="Staton M."/>
        </authorList>
    </citation>
    <scope>NUCLEOTIDE SEQUENCE [LARGE SCALE GENOMIC DNA]</scope>
    <source>
        <strain evidence="2">cv. NJ 8807/NJ 8810</strain>
        <tissue evidence="1">Young leaf</tissue>
    </source>
</reference>
<protein>
    <submittedName>
        <fullName evidence="1">Uncharacterized protein</fullName>
    </submittedName>
</protein>
<dbReference type="EMBL" id="CM037153">
    <property type="protein sequence ID" value="KAH7857436.1"/>
    <property type="molecule type" value="Genomic_DNA"/>
</dbReference>
<accession>A0ACB7YUQ5</accession>
<proteinExistence type="predicted"/>
<organism evidence="1 2">
    <name type="scientific">Vaccinium darrowii</name>
    <dbReference type="NCBI Taxonomy" id="229202"/>
    <lineage>
        <taxon>Eukaryota</taxon>
        <taxon>Viridiplantae</taxon>
        <taxon>Streptophyta</taxon>
        <taxon>Embryophyta</taxon>
        <taxon>Tracheophyta</taxon>
        <taxon>Spermatophyta</taxon>
        <taxon>Magnoliopsida</taxon>
        <taxon>eudicotyledons</taxon>
        <taxon>Gunneridae</taxon>
        <taxon>Pentapetalae</taxon>
        <taxon>asterids</taxon>
        <taxon>Ericales</taxon>
        <taxon>Ericaceae</taxon>
        <taxon>Vaccinioideae</taxon>
        <taxon>Vaccinieae</taxon>
        <taxon>Vaccinium</taxon>
    </lineage>
</organism>
<keyword evidence="2" id="KW-1185">Reference proteome</keyword>
<evidence type="ECO:0000313" key="2">
    <source>
        <dbReference type="Proteomes" id="UP000828048"/>
    </source>
</evidence>
<comment type="caution">
    <text evidence="1">The sequence shown here is derived from an EMBL/GenBank/DDBJ whole genome shotgun (WGS) entry which is preliminary data.</text>
</comment>
<dbReference type="Proteomes" id="UP000828048">
    <property type="component" value="Chromosome 3"/>
</dbReference>
<gene>
    <name evidence="1" type="ORF">Vadar_012657</name>
</gene>
<name>A0ACB7YUQ5_9ERIC</name>
<sequence length="326" mass="36699">MSANKHCDLISVIEDLEDEVPKMPDPNTGEPEESAMAVTMAVVTMGDLLARAIQTMLLIPCCLCSGLIKGRSYEDPKHEEEPNHKTLEPEEIVQSAQCDIFLSFKGPDARTKIAAQLYKYLKQEGFKTYREDRTVPWGKFIKSELHKVILNSRTSVVILSKNFANSKACLFELQTMLEISKKSNHLILPVFCEIEPKIIEEQAENLNFEDEDEDEKCAALKQVASMAGVVSQNCSSEAELIEDIIRELKRKLADEPLWVGNHPLRSTVTEVHKLRSTVTFIPLYHCSSFISPSILFSIEALHRQSLSKLSVEALIQDPKQIVSVNQ</sequence>